<proteinExistence type="predicted"/>
<evidence type="ECO:0000256" key="6">
    <source>
        <dbReference type="ARBA" id="ARBA00039545"/>
    </source>
</evidence>
<evidence type="ECO:0000313" key="10">
    <source>
        <dbReference type="EMBL" id="GGZ64108.1"/>
    </source>
</evidence>
<dbReference type="AlphaFoldDB" id="A0A8H9IAQ4"/>
<comment type="subcellular location">
    <subcellularLocation>
        <location evidence="1">Membrane</location>
        <topology evidence="1">Peripheral membrane protein</topology>
    </subcellularLocation>
</comment>
<dbReference type="PROSITE" id="PS00455">
    <property type="entry name" value="AMP_BINDING"/>
    <property type="match status" value="1"/>
</dbReference>
<dbReference type="GO" id="GO:0004467">
    <property type="term" value="F:long-chain fatty acid-CoA ligase activity"/>
    <property type="evidence" value="ECO:0007669"/>
    <property type="project" value="UniProtKB-EC"/>
</dbReference>
<evidence type="ECO:0000259" key="8">
    <source>
        <dbReference type="Pfam" id="PF00501"/>
    </source>
</evidence>
<evidence type="ECO:0000256" key="4">
    <source>
        <dbReference type="ARBA" id="ARBA00023136"/>
    </source>
</evidence>
<reference evidence="10" key="1">
    <citation type="journal article" date="2014" name="Int. J. Syst. Evol. Microbiol.">
        <title>Complete genome sequence of Corynebacterium casei LMG S-19264T (=DSM 44701T), isolated from a smear-ripened cheese.</title>
        <authorList>
            <consortium name="US DOE Joint Genome Institute (JGI-PGF)"/>
            <person name="Walter F."/>
            <person name="Albersmeier A."/>
            <person name="Kalinowski J."/>
            <person name="Ruckert C."/>
        </authorList>
    </citation>
    <scope>NUCLEOTIDE SEQUENCE</scope>
    <source>
        <strain evidence="10">KCTC 32337</strain>
    </source>
</reference>
<dbReference type="EMBL" id="BMZC01000005">
    <property type="protein sequence ID" value="GGZ64108.1"/>
    <property type="molecule type" value="Genomic_DNA"/>
</dbReference>
<reference evidence="10" key="2">
    <citation type="submission" date="2020-09" db="EMBL/GenBank/DDBJ databases">
        <authorList>
            <person name="Sun Q."/>
            <person name="Kim S."/>
        </authorList>
    </citation>
    <scope>NUCLEOTIDE SEQUENCE</scope>
    <source>
        <strain evidence="10">KCTC 32337</strain>
    </source>
</reference>
<dbReference type="PANTHER" id="PTHR43767">
    <property type="entry name" value="LONG-CHAIN-FATTY-ACID--COA LIGASE"/>
    <property type="match status" value="1"/>
</dbReference>
<dbReference type="Gene3D" id="3.30.300.30">
    <property type="match status" value="1"/>
</dbReference>
<dbReference type="InterPro" id="IPR025110">
    <property type="entry name" value="AMP-bd_C"/>
</dbReference>
<protein>
    <recommendedName>
        <fullName evidence="6">Long-chain-fatty-acid--CoA ligase</fullName>
        <ecNumber evidence="5">6.2.1.3</ecNumber>
    </recommendedName>
    <alternativeName>
        <fullName evidence="7">Long-chain acyl-CoA synthetase</fullName>
    </alternativeName>
</protein>
<name>A0A8H9IAQ4_9ALTE</name>
<evidence type="ECO:0000256" key="5">
    <source>
        <dbReference type="ARBA" id="ARBA00026121"/>
    </source>
</evidence>
<dbReference type="InterPro" id="IPR020845">
    <property type="entry name" value="AMP-binding_CS"/>
</dbReference>
<dbReference type="SUPFAM" id="SSF56801">
    <property type="entry name" value="Acetyl-CoA synthetase-like"/>
    <property type="match status" value="1"/>
</dbReference>
<keyword evidence="4" id="KW-0472">Membrane</keyword>
<dbReference type="Pfam" id="PF00501">
    <property type="entry name" value="AMP-binding"/>
    <property type="match status" value="1"/>
</dbReference>
<accession>A0A8H9IAQ4</accession>
<dbReference type="EC" id="6.2.1.3" evidence="5"/>
<dbReference type="Gene3D" id="3.40.50.12780">
    <property type="entry name" value="N-terminal domain of ligase-like"/>
    <property type="match status" value="1"/>
</dbReference>
<dbReference type="InterPro" id="IPR050237">
    <property type="entry name" value="ATP-dep_AMP-bd_enzyme"/>
</dbReference>
<dbReference type="Proteomes" id="UP000622604">
    <property type="component" value="Unassembled WGS sequence"/>
</dbReference>
<evidence type="ECO:0000256" key="2">
    <source>
        <dbReference type="ARBA" id="ARBA00005005"/>
    </source>
</evidence>
<evidence type="ECO:0000256" key="1">
    <source>
        <dbReference type="ARBA" id="ARBA00004170"/>
    </source>
</evidence>
<dbReference type="InterPro" id="IPR042099">
    <property type="entry name" value="ANL_N_sf"/>
</dbReference>
<feature type="domain" description="AMP-dependent synthetase/ligase" evidence="8">
    <location>
        <begin position="20"/>
        <end position="388"/>
    </location>
</feature>
<dbReference type="GO" id="GO:0016020">
    <property type="term" value="C:membrane"/>
    <property type="evidence" value="ECO:0007669"/>
    <property type="project" value="UniProtKB-SubCell"/>
</dbReference>
<evidence type="ECO:0000256" key="3">
    <source>
        <dbReference type="ARBA" id="ARBA00022598"/>
    </source>
</evidence>
<comment type="caution">
    <text evidence="10">The sequence shown here is derived from an EMBL/GenBank/DDBJ whole genome shotgun (WGS) entry which is preliminary data.</text>
</comment>
<comment type="pathway">
    <text evidence="2">Lipid metabolism; fatty acid beta-oxidation.</text>
</comment>
<dbReference type="InterPro" id="IPR000873">
    <property type="entry name" value="AMP-dep_synth/lig_dom"/>
</dbReference>
<feature type="domain" description="AMP-binding enzyme C-terminal" evidence="9">
    <location>
        <begin position="438"/>
        <end position="512"/>
    </location>
</feature>
<dbReference type="RefSeq" id="WP_191866069.1">
    <property type="nucleotide sequence ID" value="NZ_BMZC01000005.1"/>
</dbReference>
<organism evidence="10 11">
    <name type="scientific">Paraglaciecola chathamensis</name>
    <dbReference type="NCBI Taxonomy" id="368405"/>
    <lineage>
        <taxon>Bacteria</taxon>
        <taxon>Pseudomonadati</taxon>
        <taxon>Pseudomonadota</taxon>
        <taxon>Gammaproteobacteria</taxon>
        <taxon>Alteromonadales</taxon>
        <taxon>Alteromonadaceae</taxon>
        <taxon>Paraglaciecola</taxon>
    </lineage>
</organism>
<gene>
    <name evidence="10" type="primary">fadD-2</name>
    <name evidence="10" type="ORF">GCM10011274_22920</name>
</gene>
<dbReference type="PANTHER" id="PTHR43767:SF8">
    <property type="entry name" value="LONG-CHAIN-FATTY-ACID--COA LIGASE"/>
    <property type="match status" value="1"/>
</dbReference>
<dbReference type="Pfam" id="PF13193">
    <property type="entry name" value="AMP-binding_C"/>
    <property type="match status" value="1"/>
</dbReference>
<evidence type="ECO:0000313" key="11">
    <source>
        <dbReference type="Proteomes" id="UP000622604"/>
    </source>
</evidence>
<evidence type="ECO:0000259" key="9">
    <source>
        <dbReference type="Pfam" id="PF13193"/>
    </source>
</evidence>
<evidence type="ECO:0000256" key="7">
    <source>
        <dbReference type="ARBA" id="ARBA00042773"/>
    </source>
</evidence>
<sequence>MNKNNINGSVANTLLTHFNQGCEQFSQHLAFTCNGQSTTYQDLERDSRYFATYLQTHPELKRGDRLAVQLPNCAAYPVIAWGALRAGLVVVNVNPLYTEKELLHIYRDSGAKALVLLGSSVASVMPLLAQTGLLSVVYLPNVQPDADVVKENCQPYQDALKLGSCQSFMPVALEAHDMALLQYTGGTTGLSKGAILTHQNLISAAQGFWEATNVFEPGNEIFVGPLPLYHVYAFVAHIVVGVMYGVTSILISDPRDLGGFSQALQETKFSLFVGINTLFNALCHDEGFKQLDFSGLKFTLSGGMALDLTIAKRWLALTGCEINEGYGLTESAAGVIVNRGQHDRRLGSVGKPVAGIEIKITDKEGHVLGAGEKGELHIRGKQVMRGYWQDLNASNEVLKEGWLATGDIATVDEDGFVYIVDRIKDMIIVSGFNVYPVEIEQVVNGLDGVVECAAMARKSDDTGEAVHLYVVLHDSQPTSAQILAHCRANLAAYKVPKVIKVIDQLPKSPVGKILKRLLE</sequence>
<dbReference type="InterPro" id="IPR045851">
    <property type="entry name" value="AMP-bd_C_sf"/>
</dbReference>
<keyword evidence="3 10" id="KW-0436">Ligase</keyword>